<feature type="transmembrane region" description="Helical" evidence="1">
    <location>
        <begin position="143"/>
        <end position="164"/>
    </location>
</feature>
<name>A0A4S3PVT8_9BACI</name>
<gene>
    <name evidence="2" type="ORF">E1I69_05385</name>
</gene>
<evidence type="ECO:0000313" key="3">
    <source>
        <dbReference type="Proteomes" id="UP000306477"/>
    </source>
</evidence>
<evidence type="ECO:0000313" key="2">
    <source>
        <dbReference type="EMBL" id="THE13940.1"/>
    </source>
</evidence>
<accession>A0A4S3PVT8</accession>
<comment type="caution">
    <text evidence="2">The sequence shown here is derived from an EMBL/GenBank/DDBJ whole genome shotgun (WGS) entry which is preliminary data.</text>
</comment>
<dbReference type="AlphaFoldDB" id="A0A4S3PVT8"/>
<sequence>MKNILDFFPKIPIVWHIIFFIIATVNLSAPLIVNEVHESKMLTEEISAGLNAIHTDMFVRNGQLTAQTEIVKSEGSAISISVLGSSKIDTNYLHFQEDSIKLNINNSSNQIKYEQNMDKDSLVTSVQEQIASAAMISILTNSFVYILMSVVLFLILLIVSHYLIKSTAKFRSLFRILNPVYLVGGSLSMMLTLLTDKFHLVYMISVLIIGFLYAGGMKNNLKKSTNDFYFGKGENFNGLY</sequence>
<feature type="transmembrane region" description="Helical" evidence="1">
    <location>
        <begin position="12"/>
        <end position="33"/>
    </location>
</feature>
<dbReference type="Proteomes" id="UP000306477">
    <property type="component" value="Unassembled WGS sequence"/>
</dbReference>
<organism evidence="2 3">
    <name type="scientific">Bacillus timonensis</name>
    <dbReference type="NCBI Taxonomy" id="1033734"/>
    <lineage>
        <taxon>Bacteria</taxon>
        <taxon>Bacillati</taxon>
        <taxon>Bacillota</taxon>
        <taxon>Bacilli</taxon>
        <taxon>Bacillales</taxon>
        <taxon>Bacillaceae</taxon>
        <taxon>Bacillus</taxon>
    </lineage>
</organism>
<feature type="transmembrane region" description="Helical" evidence="1">
    <location>
        <begin position="200"/>
        <end position="216"/>
    </location>
</feature>
<protein>
    <recommendedName>
        <fullName evidence="4">DUF1189 domain-containing protein</fullName>
    </recommendedName>
</protein>
<evidence type="ECO:0000256" key="1">
    <source>
        <dbReference type="SAM" id="Phobius"/>
    </source>
</evidence>
<keyword evidence="1" id="KW-0812">Transmembrane</keyword>
<keyword evidence="1" id="KW-1133">Transmembrane helix</keyword>
<evidence type="ECO:0008006" key="4">
    <source>
        <dbReference type="Google" id="ProtNLM"/>
    </source>
</evidence>
<reference evidence="2 3" key="1">
    <citation type="journal article" date="2019" name="Indoor Air">
        <title>Impacts of indoor surface finishes on bacterial viability.</title>
        <authorList>
            <person name="Hu J."/>
            <person name="Maamar S.B."/>
            <person name="Glawe A.J."/>
            <person name="Gottel N."/>
            <person name="Gilbert J.A."/>
            <person name="Hartmann E.M."/>
        </authorList>
    </citation>
    <scope>NUCLEOTIDE SEQUENCE [LARGE SCALE GENOMIC DNA]</scope>
    <source>
        <strain evidence="2 3">AF060A6</strain>
    </source>
</reference>
<keyword evidence="3" id="KW-1185">Reference proteome</keyword>
<dbReference type="EMBL" id="SLUB01000006">
    <property type="protein sequence ID" value="THE13940.1"/>
    <property type="molecule type" value="Genomic_DNA"/>
</dbReference>
<proteinExistence type="predicted"/>
<keyword evidence="1" id="KW-0472">Membrane</keyword>
<feature type="transmembrane region" description="Helical" evidence="1">
    <location>
        <begin position="176"/>
        <end position="194"/>
    </location>
</feature>
<dbReference type="RefSeq" id="WP_136378580.1">
    <property type="nucleotide sequence ID" value="NZ_SLUB01000006.1"/>
</dbReference>